<dbReference type="Proteomes" id="UP000182725">
    <property type="component" value="Unassembled WGS sequence"/>
</dbReference>
<proteinExistence type="predicted"/>
<evidence type="ECO:0000313" key="1">
    <source>
        <dbReference type="EMBL" id="SEF11900.1"/>
    </source>
</evidence>
<reference evidence="1 2" key="1">
    <citation type="submission" date="2016-10" db="EMBL/GenBank/DDBJ databases">
        <authorList>
            <person name="de Groot N.N."/>
        </authorList>
    </citation>
    <scope>NUCLEOTIDE SEQUENCE [LARGE SCALE GENOMIC DNA]</scope>
    <source>
        <strain evidence="1 2">DSM 22274</strain>
    </source>
</reference>
<name>A0A1H5PDV6_9MICC</name>
<organism evidence="1 2">
    <name type="scientific">Arthrobacter alpinus</name>
    <dbReference type="NCBI Taxonomy" id="656366"/>
    <lineage>
        <taxon>Bacteria</taxon>
        <taxon>Bacillati</taxon>
        <taxon>Actinomycetota</taxon>
        <taxon>Actinomycetes</taxon>
        <taxon>Micrococcales</taxon>
        <taxon>Micrococcaceae</taxon>
        <taxon>Arthrobacter</taxon>
    </lineage>
</organism>
<dbReference type="EMBL" id="FNTV01000002">
    <property type="protein sequence ID" value="SEF11900.1"/>
    <property type="molecule type" value="Genomic_DNA"/>
</dbReference>
<gene>
    <name evidence="1" type="ORF">SAMN04489740_4157</name>
</gene>
<protein>
    <submittedName>
        <fullName evidence="1">Uncharacterized protein</fullName>
    </submittedName>
</protein>
<dbReference type="AlphaFoldDB" id="A0A1H5PDV6"/>
<sequence length="159" mass="18103">MAVKTIYSIQHSCRHIAERDLSKKPAGQRAGFASWLAKQPCTTCFAKSKSREDQKAGIADAEHFENQNELPKLDGSEKQLMWAPIFRHKLIFKAHELLVDTDQVMTEEEFEDRIMVPARRITGSGWWMDNHDCEVEDLEELVTTAIDDVAVPTASENPF</sequence>
<accession>A0A1H5PDV6</accession>
<evidence type="ECO:0000313" key="2">
    <source>
        <dbReference type="Proteomes" id="UP000182725"/>
    </source>
</evidence>
<dbReference type="RefSeq" id="WP_074713588.1">
    <property type="nucleotide sequence ID" value="NZ_FNTV01000002.1"/>
</dbReference>